<reference evidence="2 3" key="1">
    <citation type="journal article" date="2017" name="DNA Res.">
        <title>Complete genome sequence and expression profile of the commercial lytic enzyme producer Lysobacter enzymogenes M497-1.</title>
        <authorList>
            <person name="Takami H."/>
            <person name="Toyoda A."/>
            <person name="Uchiyama I."/>
            <person name="Itoh T."/>
            <person name="Takaki Y."/>
            <person name="Arai W."/>
            <person name="Nishi S."/>
            <person name="Kawai M."/>
            <person name="Shinya K."/>
            <person name="Ikeda H."/>
        </authorList>
    </citation>
    <scope>NUCLEOTIDE SEQUENCE [LARGE SCALE GENOMIC DNA]</scope>
    <source>
        <strain evidence="2 3">M497-1</strain>
    </source>
</reference>
<name>A0AAU9B3Z2_LYSEN</name>
<evidence type="ECO:0008006" key="4">
    <source>
        <dbReference type="Google" id="ProtNLM"/>
    </source>
</evidence>
<protein>
    <recommendedName>
        <fullName evidence="4">tRNA_anti-like</fullName>
    </recommendedName>
</protein>
<sequence>MKGRFLVPLMLLVPSVSAVAGQCEDNFTKKGNPLSGQEYFTQVQVPGMSAAAGIGQVRNAGIGRNMAVLDEDLNAGTLVLEEPSSTLHRPLPMQVTADNSGTVTMSLKLRKGSFGSANDIKKSMCEMIGSLKPGKTAPPRSAAPKPLPIAVSAQQLAQEIEAQAKENAAVVADRYKGRQYTVKGTNAGVSDGKSGKYYVTFEGGGGSLLPGLVESDRRLFDTRVRCALAPNQKAYALTLRANDRIQLTGTFDEYNQTDFVVELKDCVGVK</sequence>
<proteinExistence type="predicted"/>
<evidence type="ECO:0000313" key="3">
    <source>
        <dbReference type="Proteomes" id="UP000218824"/>
    </source>
</evidence>
<dbReference type="RefSeq" id="WP_096380349.1">
    <property type="nucleotide sequence ID" value="NZ_AP014940.1"/>
</dbReference>
<dbReference type="EMBL" id="AP014940">
    <property type="protein sequence ID" value="BAV99586.1"/>
    <property type="molecule type" value="Genomic_DNA"/>
</dbReference>
<dbReference type="AlphaFoldDB" id="A0AAU9B3Z2"/>
<evidence type="ECO:0000256" key="1">
    <source>
        <dbReference type="SAM" id="SignalP"/>
    </source>
</evidence>
<accession>A0AAU9B3Z2</accession>
<organism evidence="2 3">
    <name type="scientific">Lysobacter enzymogenes</name>
    <dbReference type="NCBI Taxonomy" id="69"/>
    <lineage>
        <taxon>Bacteria</taxon>
        <taxon>Pseudomonadati</taxon>
        <taxon>Pseudomonadota</taxon>
        <taxon>Gammaproteobacteria</taxon>
        <taxon>Lysobacterales</taxon>
        <taxon>Lysobacteraceae</taxon>
        <taxon>Lysobacter</taxon>
    </lineage>
</organism>
<dbReference type="GeneID" id="83065893"/>
<dbReference type="Proteomes" id="UP000218824">
    <property type="component" value="Chromosome"/>
</dbReference>
<evidence type="ECO:0000313" key="2">
    <source>
        <dbReference type="EMBL" id="BAV99586.1"/>
    </source>
</evidence>
<feature type="chain" id="PRO_5043392460" description="tRNA_anti-like" evidence="1">
    <location>
        <begin position="21"/>
        <end position="270"/>
    </location>
</feature>
<dbReference type="KEGG" id="lem:LEN_4099"/>
<keyword evidence="1" id="KW-0732">Signal</keyword>
<gene>
    <name evidence="2" type="ORF">LEN_4099</name>
</gene>
<feature type="signal peptide" evidence="1">
    <location>
        <begin position="1"/>
        <end position="20"/>
    </location>
</feature>